<proteinExistence type="predicted"/>
<dbReference type="EMBL" id="AUYB01000046">
    <property type="protein sequence ID" value="KZN45188.1"/>
    <property type="molecule type" value="Genomic_DNA"/>
</dbReference>
<name>A0A161ZHS1_9GAMM</name>
<sequence>MKYIDIYLSCLWHILSNDELVSRTKELVHDRYITDFSLHFGFLEVNFLLLQRVNLDCRSKQ</sequence>
<gene>
    <name evidence="1" type="ORF">N475_08040</name>
</gene>
<keyword evidence="2" id="KW-1185">Reference proteome</keyword>
<accession>A0A161ZHS1</accession>
<dbReference type="PATRIC" id="fig|1365250.3.peg.545"/>
<dbReference type="AlphaFoldDB" id="A0A161ZHS1"/>
<protein>
    <submittedName>
        <fullName evidence="1">Uncharacterized protein</fullName>
    </submittedName>
</protein>
<organism evidence="1 2">
    <name type="scientific">Pseudoalteromonas luteoviolacea DSM 6061</name>
    <dbReference type="NCBI Taxonomy" id="1365250"/>
    <lineage>
        <taxon>Bacteria</taxon>
        <taxon>Pseudomonadati</taxon>
        <taxon>Pseudomonadota</taxon>
        <taxon>Gammaproteobacteria</taxon>
        <taxon>Alteromonadales</taxon>
        <taxon>Pseudoalteromonadaceae</taxon>
        <taxon>Pseudoalteromonas</taxon>
    </lineage>
</organism>
<reference evidence="1 2" key="1">
    <citation type="submission" date="2013-07" db="EMBL/GenBank/DDBJ databases">
        <title>Comparative Genomic and Metabolomic Analysis of Twelve Strains of Pseudoalteromonas luteoviolacea.</title>
        <authorList>
            <person name="Vynne N.G."/>
            <person name="Mansson M."/>
            <person name="Gram L."/>
        </authorList>
    </citation>
    <scope>NUCLEOTIDE SEQUENCE [LARGE SCALE GENOMIC DNA]</scope>
    <source>
        <strain evidence="1 2">DSM 6061</strain>
    </source>
</reference>
<evidence type="ECO:0000313" key="2">
    <source>
        <dbReference type="Proteomes" id="UP000076643"/>
    </source>
</evidence>
<evidence type="ECO:0000313" key="1">
    <source>
        <dbReference type="EMBL" id="KZN45188.1"/>
    </source>
</evidence>
<dbReference type="Proteomes" id="UP000076643">
    <property type="component" value="Unassembled WGS sequence"/>
</dbReference>
<comment type="caution">
    <text evidence="1">The sequence shown here is derived from an EMBL/GenBank/DDBJ whole genome shotgun (WGS) entry which is preliminary data.</text>
</comment>